<dbReference type="EMBL" id="JAHOEF010000057">
    <property type="protein sequence ID" value="MBV3383226.1"/>
    <property type="molecule type" value="Genomic_DNA"/>
</dbReference>
<evidence type="ECO:0000313" key="1">
    <source>
        <dbReference type="EMBL" id="MBV3383226.1"/>
    </source>
</evidence>
<evidence type="ECO:0000313" key="4">
    <source>
        <dbReference type="Proteomes" id="UP001197492"/>
    </source>
</evidence>
<evidence type="ECO:0000313" key="2">
    <source>
        <dbReference type="EMBL" id="MBV3393235.1"/>
    </source>
</evidence>
<organism evidence="1 3">
    <name type="scientific">Catenibacterium mitsuokai</name>
    <dbReference type="NCBI Taxonomy" id="100886"/>
    <lineage>
        <taxon>Bacteria</taxon>
        <taxon>Bacillati</taxon>
        <taxon>Bacillota</taxon>
        <taxon>Erysipelotrichia</taxon>
        <taxon>Erysipelotrichales</taxon>
        <taxon>Coprobacillaceae</taxon>
        <taxon>Catenibacterium</taxon>
    </lineage>
</organism>
<sequence length="80" mass="9119">MKFPFDDDPHTACIVCNHVLNKEEPITYITHDEDGMWQFLCSKEHTTADARIVSLEEVYALDPSIGEVADMPCGCYINRK</sequence>
<name>A0AAW4MSC8_9FIRM</name>
<keyword evidence="4" id="KW-1185">Reference proteome</keyword>
<reference evidence="1 4" key="1">
    <citation type="submission" date="2021-06" db="EMBL/GenBank/DDBJ databases">
        <title>Collection of gut derived symbiotic bacterial strains cultured from healthy donors.</title>
        <authorList>
            <person name="Lin H."/>
            <person name="Littmann E."/>
            <person name="Pamer E.G."/>
        </authorList>
    </citation>
    <scope>NUCLEOTIDE SEQUENCE</scope>
    <source>
        <strain evidence="2 4">MSK.21.70</strain>
        <strain evidence="1">MSK.21.82</strain>
    </source>
</reference>
<gene>
    <name evidence="1" type="ORF">KSV97_08345</name>
    <name evidence="2" type="ORF">KSW06_08210</name>
</gene>
<proteinExistence type="predicted"/>
<evidence type="ECO:0000313" key="3">
    <source>
        <dbReference type="Proteomes" id="UP001196408"/>
    </source>
</evidence>
<dbReference type="RefSeq" id="WP_217747967.1">
    <property type="nucleotide sequence ID" value="NZ_JAHOEB010000055.1"/>
</dbReference>
<dbReference type="AlphaFoldDB" id="A0AAW4MSC8"/>
<dbReference type="Proteomes" id="UP001196408">
    <property type="component" value="Unassembled WGS sequence"/>
</dbReference>
<dbReference type="Proteomes" id="UP001197492">
    <property type="component" value="Unassembled WGS sequence"/>
</dbReference>
<accession>A0AAW4MSC8</accession>
<protein>
    <submittedName>
        <fullName evidence="1">Uncharacterized protein</fullName>
    </submittedName>
</protein>
<dbReference type="EMBL" id="JAHOEL010000055">
    <property type="protein sequence ID" value="MBV3393235.1"/>
    <property type="molecule type" value="Genomic_DNA"/>
</dbReference>
<comment type="caution">
    <text evidence="1">The sequence shown here is derived from an EMBL/GenBank/DDBJ whole genome shotgun (WGS) entry which is preliminary data.</text>
</comment>